<keyword evidence="1" id="KW-0479">Metal-binding</keyword>
<evidence type="ECO:0000256" key="2">
    <source>
        <dbReference type="ARBA" id="ARBA00023004"/>
    </source>
</evidence>
<sequence length="196" mass="21330">MPDSNPVPEYELLPGHVSEFSSNIKAMHGIDANMCYQCGKCTSGCPLNEYMDMTPTQVIHAVRLGLKELVLNSNTYWLCVACGTCTSRCPQDTGLLQVMDALANIAMKEGIKPKEPAVAAFYRTGLSLVKRFGMMYEAGVAGLLTLKTGTLARDAGLGIRMLKKGKLDVLPHSQNAGEMKRIFERVAQKEKELAGS</sequence>
<keyword evidence="3" id="KW-0411">Iron-sulfur</keyword>
<dbReference type="Pfam" id="PF13183">
    <property type="entry name" value="Fer4_8"/>
    <property type="match status" value="1"/>
</dbReference>
<feature type="domain" description="4Fe-4S ferredoxin-type" evidence="4">
    <location>
        <begin position="67"/>
        <end position="101"/>
    </location>
</feature>
<dbReference type="RefSeq" id="WP_338737344.1">
    <property type="nucleotide sequence ID" value="NZ_CP146612.1"/>
</dbReference>
<dbReference type="InterPro" id="IPR017896">
    <property type="entry name" value="4Fe4S_Fe-S-bd"/>
</dbReference>
<proteinExistence type="predicted"/>
<dbReference type="SUPFAM" id="SSF46548">
    <property type="entry name" value="alpha-helical ferredoxin"/>
    <property type="match status" value="1"/>
</dbReference>
<dbReference type="PROSITE" id="PS00198">
    <property type="entry name" value="4FE4S_FER_1"/>
    <property type="match status" value="1"/>
</dbReference>
<organism evidence="5 6">
    <name type="scientific">Candidatus Dehalogenimonas loeffleri</name>
    <dbReference type="NCBI Taxonomy" id="3127115"/>
    <lineage>
        <taxon>Bacteria</taxon>
        <taxon>Bacillati</taxon>
        <taxon>Chloroflexota</taxon>
        <taxon>Dehalococcoidia</taxon>
        <taxon>Dehalococcoidales</taxon>
        <taxon>Dehalococcoidaceae</taxon>
        <taxon>Dehalogenimonas</taxon>
    </lineage>
</organism>
<dbReference type="Gene3D" id="1.10.1060.10">
    <property type="entry name" value="Alpha-helical ferredoxin"/>
    <property type="match status" value="1"/>
</dbReference>
<gene>
    <name evidence="5" type="ORF">V8247_08070</name>
</gene>
<protein>
    <submittedName>
        <fullName evidence="5">4Fe-4S dicluster domain-containing protein</fullName>
    </submittedName>
</protein>
<dbReference type="InterPro" id="IPR009051">
    <property type="entry name" value="Helical_ferredxn"/>
</dbReference>
<reference evidence="5 6" key="1">
    <citation type="submission" date="2024-03" db="EMBL/GenBank/DDBJ databases">
        <title>A Dehalogenimonas Isolated from Estuarine Sediments Dihaloeliminates Chlorinated Alkanes.</title>
        <authorList>
            <person name="Yang Y."/>
            <person name="Wang H."/>
        </authorList>
    </citation>
    <scope>NUCLEOTIDE SEQUENCE [LARGE SCALE GENOMIC DNA]</scope>
    <source>
        <strain evidence="5 6">W</strain>
    </source>
</reference>
<name>A0ABZ2J6B7_9CHLR</name>
<dbReference type="PANTHER" id="PTHR43255">
    <property type="entry name" value="IRON-SULFUR-BINDING OXIDOREDUCTASE FADF-RELATED-RELATED"/>
    <property type="match status" value="1"/>
</dbReference>
<dbReference type="EMBL" id="CP146612">
    <property type="protein sequence ID" value="WWX25204.1"/>
    <property type="molecule type" value="Genomic_DNA"/>
</dbReference>
<accession>A0ABZ2J6B7</accession>
<keyword evidence="6" id="KW-1185">Reference proteome</keyword>
<feature type="domain" description="4Fe-4S ferredoxin-type" evidence="4">
    <location>
        <begin position="25"/>
        <end position="56"/>
    </location>
</feature>
<dbReference type="InterPro" id="IPR051460">
    <property type="entry name" value="HdrC_iron-sulfur_subunit"/>
</dbReference>
<evidence type="ECO:0000313" key="5">
    <source>
        <dbReference type="EMBL" id="WWX25204.1"/>
    </source>
</evidence>
<evidence type="ECO:0000256" key="1">
    <source>
        <dbReference type="ARBA" id="ARBA00022723"/>
    </source>
</evidence>
<keyword evidence="2" id="KW-0408">Iron</keyword>
<dbReference type="PROSITE" id="PS51379">
    <property type="entry name" value="4FE4S_FER_2"/>
    <property type="match status" value="2"/>
</dbReference>
<dbReference type="Proteomes" id="UP001375370">
    <property type="component" value="Chromosome"/>
</dbReference>
<evidence type="ECO:0000256" key="3">
    <source>
        <dbReference type="ARBA" id="ARBA00023014"/>
    </source>
</evidence>
<evidence type="ECO:0000259" key="4">
    <source>
        <dbReference type="PROSITE" id="PS51379"/>
    </source>
</evidence>
<dbReference type="InterPro" id="IPR017900">
    <property type="entry name" value="4Fe4S_Fe_S_CS"/>
</dbReference>
<dbReference type="PANTHER" id="PTHR43255:SF2">
    <property type="entry name" value="HETERODISULFIDE REDUCTASE RELATED PROTEIN"/>
    <property type="match status" value="1"/>
</dbReference>
<evidence type="ECO:0000313" key="6">
    <source>
        <dbReference type="Proteomes" id="UP001375370"/>
    </source>
</evidence>